<dbReference type="PRINTS" id="PR01034">
    <property type="entry name" value="RIBOSOMALS12"/>
</dbReference>
<accession>A0A914E351</accession>
<protein>
    <recommendedName>
        <fullName evidence="4">Small ribosomal subunit protein uS12m</fullName>
    </recommendedName>
</protein>
<evidence type="ECO:0000256" key="3">
    <source>
        <dbReference type="ARBA" id="ARBA00023274"/>
    </source>
</evidence>
<feature type="region of interest" description="Disordered" evidence="5">
    <location>
        <begin position="56"/>
        <end position="78"/>
    </location>
</feature>
<evidence type="ECO:0000256" key="4">
    <source>
        <dbReference type="ARBA" id="ARBA00035248"/>
    </source>
</evidence>
<dbReference type="AlphaFoldDB" id="A0A914E351"/>
<evidence type="ECO:0000256" key="5">
    <source>
        <dbReference type="SAM" id="MobiDB-lite"/>
    </source>
</evidence>
<keyword evidence="6" id="KW-1185">Reference proteome</keyword>
<dbReference type="Proteomes" id="UP000887540">
    <property type="component" value="Unplaced"/>
</dbReference>
<dbReference type="InterPro" id="IPR005679">
    <property type="entry name" value="Ribosomal_uS12_bac"/>
</dbReference>
<evidence type="ECO:0000256" key="1">
    <source>
        <dbReference type="ARBA" id="ARBA00005657"/>
    </source>
</evidence>
<keyword evidence="2" id="KW-0689">Ribosomal protein</keyword>
<keyword evidence="3" id="KW-0687">Ribonucleoprotein</keyword>
<reference evidence="7" key="1">
    <citation type="submission" date="2022-11" db="UniProtKB">
        <authorList>
            <consortium name="WormBaseParasite"/>
        </authorList>
    </citation>
    <scope>IDENTIFICATION</scope>
</reference>
<dbReference type="GO" id="GO:0015935">
    <property type="term" value="C:small ribosomal subunit"/>
    <property type="evidence" value="ECO:0007669"/>
    <property type="project" value="InterPro"/>
</dbReference>
<dbReference type="InterPro" id="IPR006032">
    <property type="entry name" value="Ribosomal_uS12"/>
</dbReference>
<dbReference type="InterPro" id="IPR012340">
    <property type="entry name" value="NA-bd_OB-fold"/>
</dbReference>
<dbReference type="GO" id="GO:0006412">
    <property type="term" value="P:translation"/>
    <property type="evidence" value="ECO:0007669"/>
    <property type="project" value="InterPro"/>
</dbReference>
<comment type="similarity">
    <text evidence="1">Belongs to the universal ribosomal protein uS12 family.</text>
</comment>
<dbReference type="PANTHER" id="PTHR11652">
    <property type="entry name" value="30S RIBOSOMAL PROTEIN S12 FAMILY MEMBER"/>
    <property type="match status" value="1"/>
</dbReference>
<proteinExistence type="inferred from homology"/>
<evidence type="ECO:0000313" key="6">
    <source>
        <dbReference type="Proteomes" id="UP000887540"/>
    </source>
</evidence>
<sequence>MNRFFSLFTRLSINPIRASTSFASPFLKPTFLNTTLSKPFHATVPQNINNYLQWMRQKGPPKPKLSRRKRNKVSHGTSTTNGTVIKLVIKRPAKPNSGNKKCAYVKLVTGKKVLCYIPGEGHNLQEHSKVAVIGKRKRDIRGCKARIVRGRYDCNLPRSGKMFKKSQRMKKLRAKLSN</sequence>
<dbReference type="Pfam" id="PF00164">
    <property type="entry name" value="Ribosom_S12_S23"/>
    <property type="match status" value="1"/>
</dbReference>
<evidence type="ECO:0000313" key="7">
    <source>
        <dbReference type="WBParaSite" id="ACRNAN_scaffold534.g17601.t1"/>
    </source>
</evidence>
<dbReference type="Gene3D" id="2.40.50.140">
    <property type="entry name" value="Nucleic acid-binding proteins"/>
    <property type="match status" value="1"/>
</dbReference>
<dbReference type="SUPFAM" id="SSF50249">
    <property type="entry name" value="Nucleic acid-binding proteins"/>
    <property type="match status" value="1"/>
</dbReference>
<dbReference type="WBParaSite" id="ACRNAN_scaffold534.g17601.t1">
    <property type="protein sequence ID" value="ACRNAN_scaffold534.g17601.t1"/>
    <property type="gene ID" value="ACRNAN_scaffold534.g17601"/>
</dbReference>
<organism evidence="6 7">
    <name type="scientific">Acrobeloides nanus</name>
    <dbReference type="NCBI Taxonomy" id="290746"/>
    <lineage>
        <taxon>Eukaryota</taxon>
        <taxon>Metazoa</taxon>
        <taxon>Ecdysozoa</taxon>
        <taxon>Nematoda</taxon>
        <taxon>Chromadorea</taxon>
        <taxon>Rhabditida</taxon>
        <taxon>Tylenchina</taxon>
        <taxon>Cephalobomorpha</taxon>
        <taxon>Cephaloboidea</taxon>
        <taxon>Cephalobidae</taxon>
        <taxon>Acrobeloides</taxon>
    </lineage>
</organism>
<evidence type="ECO:0000256" key="2">
    <source>
        <dbReference type="ARBA" id="ARBA00022980"/>
    </source>
</evidence>
<name>A0A914E351_9BILA</name>
<feature type="compositionally biased region" description="Basic residues" evidence="5">
    <location>
        <begin position="59"/>
        <end position="73"/>
    </location>
</feature>
<dbReference type="GO" id="GO:0003735">
    <property type="term" value="F:structural constituent of ribosome"/>
    <property type="evidence" value="ECO:0007669"/>
    <property type="project" value="InterPro"/>
</dbReference>